<evidence type="ECO:0000313" key="3">
    <source>
        <dbReference type="Proteomes" id="UP001220010"/>
    </source>
</evidence>
<gene>
    <name evidence="2" type="ORF">P0O15_04570</name>
</gene>
<sequence>MTEYTTNQTFSWTTTAADVGGNTFRVWIAGQDYGTAEQWDSYGDASVTINPAPTPPPQFQSLTATPSGPQNAGTTISLKAAASGGDPANIWYRFWMRGPSTNNQWAPVTGYTKTDTFSWTTTAADVGENTFRVWIAGQDYGAVEQWDSYGDASVTINPAPTPPPQFQSLTATPSGPQNAGTTITLTATASSGVPDNIWYRFVLRGPATGNYWTPMTGYTKNNTFSWTTSEADLGLNQLRVWIAGQDYGTQDKWDSFGDVTVTINPAPTPVPTPPPQFQSLTATPSGPQNAGTTISLKAAASGGDPANIWYRFWMRGPSTNNQW</sequence>
<proteinExistence type="predicted"/>
<feature type="compositionally biased region" description="Polar residues" evidence="1">
    <location>
        <begin position="277"/>
        <end position="292"/>
    </location>
</feature>
<comment type="caution">
    <text evidence="2">The sequence shown here is derived from an EMBL/GenBank/DDBJ whole genome shotgun (WGS) entry which is preliminary data.</text>
</comment>
<keyword evidence="3" id="KW-1185">Reference proteome</keyword>
<reference evidence="2 3" key="1">
    <citation type="submission" date="2023-03" db="EMBL/GenBank/DDBJ databases">
        <title>WGS of Methanotrichaceae archaeon Mx.</title>
        <authorList>
            <person name="Sorokin D.Y."/>
            <person name="Merkel A.Y."/>
        </authorList>
    </citation>
    <scope>NUCLEOTIDE SEQUENCE [LARGE SCALE GENOMIC DNA]</scope>
    <source>
        <strain evidence="2 3">Mx</strain>
    </source>
</reference>
<feature type="compositionally biased region" description="Pro residues" evidence="1">
    <location>
        <begin position="267"/>
        <end position="276"/>
    </location>
</feature>
<dbReference type="Proteomes" id="UP001220010">
    <property type="component" value="Unassembled WGS sequence"/>
</dbReference>
<dbReference type="Gene3D" id="3.40.1350.20">
    <property type="match status" value="3"/>
</dbReference>
<feature type="non-terminal residue" evidence="2">
    <location>
        <position position="323"/>
    </location>
</feature>
<evidence type="ECO:0000256" key="1">
    <source>
        <dbReference type="SAM" id="MobiDB-lite"/>
    </source>
</evidence>
<name>A0ABT5X6X7_9EURY</name>
<feature type="region of interest" description="Disordered" evidence="1">
    <location>
        <begin position="267"/>
        <end position="292"/>
    </location>
</feature>
<organism evidence="2 3">
    <name type="scientific">Candidatus Methanocrinis natronophilus</name>
    <dbReference type="NCBI Taxonomy" id="3033396"/>
    <lineage>
        <taxon>Archaea</taxon>
        <taxon>Methanobacteriati</taxon>
        <taxon>Methanobacteriota</taxon>
        <taxon>Stenosarchaea group</taxon>
        <taxon>Methanomicrobia</taxon>
        <taxon>Methanotrichales</taxon>
        <taxon>Methanotrichaceae</taxon>
        <taxon>Methanocrinis</taxon>
    </lineage>
</organism>
<evidence type="ECO:0000313" key="2">
    <source>
        <dbReference type="EMBL" id="MDF0590448.1"/>
    </source>
</evidence>
<protein>
    <submittedName>
        <fullName evidence="2">Uncharacterized protein</fullName>
    </submittedName>
</protein>
<dbReference type="EMBL" id="JARFPK010000013">
    <property type="protein sequence ID" value="MDF0590448.1"/>
    <property type="molecule type" value="Genomic_DNA"/>
</dbReference>
<accession>A0ABT5X6X7</accession>